<dbReference type="PROSITE" id="PS50893">
    <property type="entry name" value="ABC_TRANSPORTER_2"/>
    <property type="match status" value="1"/>
</dbReference>
<dbReference type="PANTHER" id="PTHR42711:SF4">
    <property type="entry name" value="ABC TRANSPORTER RELATED"/>
    <property type="match status" value="1"/>
</dbReference>
<dbReference type="Pfam" id="PF00005">
    <property type="entry name" value="ABC_tran"/>
    <property type="match status" value="1"/>
</dbReference>
<dbReference type="SMART" id="SM00382">
    <property type="entry name" value="AAA"/>
    <property type="match status" value="1"/>
</dbReference>
<evidence type="ECO:0000256" key="2">
    <source>
        <dbReference type="ARBA" id="ARBA00022741"/>
    </source>
</evidence>
<dbReference type="GO" id="GO:0016887">
    <property type="term" value="F:ATP hydrolysis activity"/>
    <property type="evidence" value="ECO:0007669"/>
    <property type="project" value="InterPro"/>
</dbReference>
<dbReference type="Gene3D" id="3.40.50.300">
    <property type="entry name" value="P-loop containing nucleotide triphosphate hydrolases"/>
    <property type="match status" value="1"/>
</dbReference>
<protein>
    <recommendedName>
        <fullName evidence="4">ABC transporter domain-containing protein</fullName>
    </recommendedName>
</protein>
<evidence type="ECO:0000313" key="5">
    <source>
        <dbReference type="EMBL" id="OGK42429.1"/>
    </source>
</evidence>
<reference evidence="5 6" key="1">
    <citation type="journal article" date="2016" name="Nat. Commun.">
        <title>Thousands of microbial genomes shed light on interconnected biogeochemical processes in an aquifer system.</title>
        <authorList>
            <person name="Anantharaman K."/>
            <person name="Brown C.T."/>
            <person name="Hug L.A."/>
            <person name="Sharon I."/>
            <person name="Castelle C.J."/>
            <person name="Probst A.J."/>
            <person name="Thomas B.C."/>
            <person name="Singh A."/>
            <person name="Wilkins M.J."/>
            <person name="Karaoz U."/>
            <person name="Brodie E.L."/>
            <person name="Williams K.H."/>
            <person name="Hubbard S.S."/>
            <person name="Banfield J.F."/>
        </authorList>
    </citation>
    <scope>NUCLEOTIDE SEQUENCE [LARGE SCALE GENOMIC DNA]</scope>
</reference>
<proteinExistence type="predicted"/>
<dbReference type="Proteomes" id="UP000177698">
    <property type="component" value="Unassembled WGS sequence"/>
</dbReference>
<dbReference type="EMBL" id="MGAG01000002">
    <property type="protein sequence ID" value="OGK42429.1"/>
    <property type="molecule type" value="Genomic_DNA"/>
</dbReference>
<dbReference type="InterPro" id="IPR003439">
    <property type="entry name" value="ABC_transporter-like_ATP-bd"/>
</dbReference>
<evidence type="ECO:0000259" key="4">
    <source>
        <dbReference type="PROSITE" id="PS50893"/>
    </source>
</evidence>
<evidence type="ECO:0000256" key="3">
    <source>
        <dbReference type="ARBA" id="ARBA00022840"/>
    </source>
</evidence>
<sequence length="320" mass="36872">MINVNNLTKIYKSPVKGKNFFADLFNRQYKETKALDNVSFEIGENELVGLIGPNGAGKTTTLKILSGILYPTSGEVNIFGFTPFEKNYKLLEQISFIMGQRNQLIWDLPPLETFQLNKEIYKVSDADFKKAVGDLTALLKCEDLISKPVKTLSLGERMKMELIAGLIHSPKIIFFDEPTIGLDIFSQEIIRDFIKKYQIHFLATIILTSHYMEDVKRLAKRLIVLNKGKILYDGALKEIVEKYSKEKYVIVTLEKEIDQRKLTKLGKTISYSFPKITYKFDRLQIPEKINLINKLIPYIDLTIEEEPIEEIIKFLFKSAK</sequence>
<evidence type="ECO:0000256" key="1">
    <source>
        <dbReference type="ARBA" id="ARBA00022448"/>
    </source>
</evidence>
<dbReference type="AlphaFoldDB" id="A0A1F7IGF9"/>
<dbReference type="GO" id="GO:0005524">
    <property type="term" value="F:ATP binding"/>
    <property type="evidence" value="ECO:0007669"/>
    <property type="project" value="UniProtKB-KW"/>
</dbReference>
<keyword evidence="1" id="KW-0813">Transport</keyword>
<organism evidence="5 6">
    <name type="scientific">Candidatus Roizmanbacteria bacterium RIFCSPLOWO2_01_FULL_37_12</name>
    <dbReference type="NCBI Taxonomy" id="1802056"/>
    <lineage>
        <taxon>Bacteria</taxon>
        <taxon>Candidatus Roizmaniibacteriota</taxon>
    </lineage>
</organism>
<dbReference type="InterPro" id="IPR027417">
    <property type="entry name" value="P-loop_NTPase"/>
</dbReference>
<evidence type="ECO:0000313" key="6">
    <source>
        <dbReference type="Proteomes" id="UP000177698"/>
    </source>
</evidence>
<dbReference type="PROSITE" id="PS00211">
    <property type="entry name" value="ABC_TRANSPORTER_1"/>
    <property type="match status" value="1"/>
</dbReference>
<dbReference type="PANTHER" id="PTHR42711">
    <property type="entry name" value="ABC TRANSPORTER ATP-BINDING PROTEIN"/>
    <property type="match status" value="1"/>
</dbReference>
<dbReference type="InterPro" id="IPR050763">
    <property type="entry name" value="ABC_transporter_ATP-binding"/>
</dbReference>
<dbReference type="SUPFAM" id="SSF52540">
    <property type="entry name" value="P-loop containing nucleoside triphosphate hydrolases"/>
    <property type="match status" value="1"/>
</dbReference>
<keyword evidence="3" id="KW-0067">ATP-binding</keyword>
<feature type="domain" description="ABC transporter" evidence="4">
    <location>
        <begin position="15"/>
        <end position="252"/>
    </location>
</feature>
<gene>
    <name evidence="5" type="ORF">A2954_01135</name>
</gene>
<keyword evidence="2" id="KW-0547">Nucleotide-binding</keyword>
<accession>A0A1F7IGF9</accession>
<dbReference type="STRING" id="1802056.A2954_01135"/>
<dbReference type="InterPro" id="IPR003593">
    <property type="entry name" value="AAA+_ATPase"/>
</dbReference>
<name>A0A1F7IGF9_9BACT</name>
<comment type="caution">
    <text evidence="5">The sequence shown here is derived from an EMBL/GenBank/DDBJ whole genome shotgun (WGS) entry which is preliminary data.</text>
</comment>
<dbReference type="InterPro" id="IPR017871">
    <property type="entry name" value="ABC_transporter-like_CS"/>
</dbReference>